<keyword evidence="1" id="KW-1133">Transmembrane helix</keyword>
<organism evidence="3 4">
    <name type="scientific">Arthrobacter ginsengisoli</name>
    <dbReference type="NCBI Taxonomy" id="1356565"/>
    <lineage>
        <taxon>Bacteria</taxon>
        <taxon>Bacillati</taxon>
        <taxon>Actinomycetota</taxon>
        <taxon>Actinomycetes</taxon>
        <taxon>Micrococcales</taxon>
        <taxon>Micrococcaceae</taxon>
        <taxon>Arthrobacter</taxon>
    </lineage>
</organism>
<reference evidence="3 4" key="1">
    <citation type="submission" date="2023-07" db="EMBL/GenBank/DDBJ databases">
        <title>Sorghum-associated microbial communities from plants grown in Nebraska, USA.</title>
        <authorList>
            <person name="Schachtman D."/>
        </authorList>
    </citation>
    <scope>NUCLEOTIDE SEQUENCE [LARGE SCALE GENOMIC DNA]</scope>
    <source>
        <strain evidence="3 4">BE167</strain>
    </source>
</reference>
<feature type="domain" description="DinB-like" evidence="2">
    <location>
        <begin position="14"/>
        <end position="169"/>
    </location>
</feature>
<dbReference type="Proteomes" id="UP001252243">
    <property type="component" value="Unassembled WGS sequence"/>
</dbReference>
<sequence>MALDRDAVIAGYRRNCAELDTTLAGASPAALRRRSAGTRWSNEELLYHMVFGYIVVLALLPLVRIFGRLPLPVNRGFARLLNAGTGPFDVVNYWGSKAGARVFNRRRMAAKLRRVTAALERRLRRETEPGLARRMNFPSRWDPFFKESMTLADVYAYPVAHFDFHAAQLSLDATPGTSTGP</sequence>
<name>A0ABU1UA06_9MICC</name>
<dbReference type="SUPFAM" id="SSF109854">
    <property type="entry name" value="DinB/YfiT-like putative metalloenzymes"/>
    <property type="match status" value="1"/>
</dbReference>
<accession>A0ABU1UA06</accession>
<comment type="caution">
    <text evidence="3">The sequence shown here is derived from an EMBL/GenBank/DDBJ whole genome shotgun (WGS) entry which is preliminary data.</text>
</comment>
<evidence type="ECO:0000313" key="4">
    <source>
        <dbReference type="Proteomes" id="UP001252243"/>
    </source>
</evidence>
<dbReference type="Pfam" id="PF12867">
    <property type="entry name" value="DinB_2"/>
    <property type="match status" value="1"/>
</dbReference>
<evidence type="ECO:0000256" key="1">
    <source>
        <dbReference type="SAM" id="Phobius"/>
    </source>
</evidence>
<dbReference type="InterPro" id="IPR034660">
    <property type="entry name" value="DinB/YfiT-like"/>
</dbReference>
<proteinExistence type="predicted"/>
<evidence type="ECO:0000259" key="2">
    <source>
        <dbReference type="Pfam" id="PF12867"/>
    </source>
</evidence>
<dbReference type="Gene3D" id="1.20.120.450">
    <property type="entry name" value="dinb family like domain"/>
    <property type="match status" value="1"/>
</dbReference>
<dbReference type="EMBL" id="JAVDVQ010000004">
    <property type="protein sequence ID" value="MDR7082041.1"/>
    <property type="molecule type" value="Genomic_DNA"/>
</dbReference>
<dbReference type="InterPro" id="IPR024775">
    <property type="entry name" value="DinB-like"/>
</dbReference>
<keyword evidence="4" id="KW-1185">Reference proteome</keyword>
<gene>
    <name evidence="3" type="ORF">J2X01_001326</name>
</gene>
<keyword evidence="1" id="KW-0812">Transmembrane</keyword>
<keyword evidence="1" id="KW-0472">Membrane</keyword>
<dbReference type="RefSeq" id="WP_310052030.1">
    <property type="nucleotide sequence ID" value="NZ_JAVDVQ010000004.1"/>
</dbReference>
<evidence type="ECO:0000313" key="3">
    <source>
        <dbReference type="EMBL" id="MDR7082041.1"/>
    </source>
</evidence>
<feature type="transmembrane region" description="Helical" evidence="1">
    <location>
        <begin position="45"/>
        <end position="66"/>
    </location>
</feature>
<protein>
    <recommendedName>
        <fullName evidence="2">DinB-like domain-containing protein</fullName>
    </recommendedName>
</protein>